<dbReference type="AlphaFoldDB" id="A0A8E2JCF6"/>
<dbReference type="OrthoDB" id="4021778at2759"/>
<dbReference type="PANTHER" id="PTHR12459:SF15">
    <property type="entry name" value="TRANSMEMBRANE PROTEIN 135"/>
    <property type="match status" value="1"/>
</dbReference>
<proteinExistence type="predicted"/>
<dbReference type="InterPro" id="IPR026749">
    <property type="entry name" value="Tmem135"/>
</dbReference>
<gene>
    <name evidence="1" type="ORF">K432DRAFT_304134</name>
</gene>
<name>A0A8E2JCF6_9PEZI</name>
<reference evidence="1 2" key="1">
    <citation type="journal article" date="2016" name="Nat. Commun.">
        <title>Ectomycorrhizal ecology is imprinted in the genome of the dominant symbiotic fungus Cenococcum geophilum.</title>
        <authorList>
            <consortium name="DOE Joint Genome Institute"/>
            <person name="Peter M."/>
            <person name="Kohler A."/>
            <person name="Ohm R.A."/>
            <person name="Kuo A."/>
            <person name="Krutzmann J."/>
            <person name="Morin E."/>
            <person name="Arend M."/>
            <person name="Barry K.W."/>
            <person name="Binder M."/>
            <person name="Choi C."/>
            <person name="Clum A."/>
            <person name="Copeland A."/>
            <person name="Grisel N."/>
            <person name="Haridas S."/>
            <person name="Kipfer T."/>
            <person name="LaButti K."/>
            <person name="Lindquist E."/>
            <person name="Lipzen A."/>
            <person name="Maire R."/>
            <person name="Meier B."/>
            <person name="Mihaltcheva S."/>
            <person name="Molinier V."/>
            <person name="Murat C."/>
            <person name="Poggeler S."/>
            <person name="Quandt C.A."/>
            <person name="Sperisen C."/>
            <person name="Tritt A."/>
            <person name="Tisserant E."/>
            <person name="Crous P.W."/>
            <person name="Henrissat B."/>
            <person name="Nehls U."/>
            <person name="Egli S."/>
            <person name="Spatafora J.W."/>
            <person name="Grigoriev I.V."/>
            <person name="Martin F.M."/>
        </authorList>
    </citation>
    <scope>NUCLEOTIDE SEQUENCE [LARGE SCALE GENOMIC DNA]</scope>
    <source>
        <strain evidence="1 2">CBS 459.81</strain>
    </source>
</reference>
<sequence>MRWSINANVRGILRLTSLHSLARAYFFGYLSSTSPRIINVLAALARRKISPSVAIHRLLQIFRQAAELNRFPAFCGILVGGSTLLQLPIKKLIITVVRLFGTRNWKANQIAHQRLARFLAALISASVSFDLLNNRPVKSNNGVGPFDELPEMSVSAVQTGMPEPATSLAPALAGRTMDLTLFAVTRALDVLISVMWARTTSPSSHIARAVSQSTTPFLFCASAATIMHAWFYTPSRLPSAYNRWISSAAELDQRLLLALRHARYGTFIYGKDTGMAPLLTSMCKDYGFPDVWGDPAKTVPVPCELVHMGYGKSCEKHALIRFWRGWAFAARMYGPLQLIVLLRGARAKARLQGNAKLIITKDALAKATIDMARSSAFLGAFIALFYYGVCLSRTRLGPKILSPKTISPQMWDSGLCVMAGCALCGASVLVEQERKRLEILFFVLPRAAAAWFPRRYLRENMWKEQAAFAFSSAVVFAAVQEKPSTVRGILGTVLHGVLSQN</sequence>
<evidence type="ECO:0000313" key="1">
    <source>
        <dbReference type="EMBL" id="OCK77480.1"/>
    </source>
</evidence>
<keyword evidence="2" id="KW-1185">Reference proteome</keyword>
<dbReference type="PANTHER" id="PTHR12459">
    <property type="entry name" value="TRANSMEMBRANE PROTEIN 135-RELATED"/>
    <property type="match status" value="1"/>
</dbReference>
<dbReference type="EMBL" id="KV745125">
    <property type="protein sequence ID" value="OCK77480.1"/>
    <property type="molecule type" value="Genomic_DNA"/>
</dbReference>
<protein>
    <submittedName>
        <fullName evidence="1">Integral membrane protein</fullName>
    </submittedName>
</protein>
<organism evidence="1 2">
    <name type="scientific">Lepidopterella palustris CBS 459.81</name>
    <dbReference type="NCBI Taxonomy" id="1314670"/>
    <lineage>
        <taxon>Eukaryota</taxon>
        <taxon>Fungi</taxon>
        <taxon>Dikarya</taxon>
        <taxon>Ascomycota</taxon>
        <taxon>Pezizomycotina</taxon>
        <taxon>Dothideomycetes</taxon>
        <taxon>Pleosporomycetidae</taxon>
        <taxon>Mytilinidiales</taxon>
        <taxon>Argynnaceae</taxon>
        <taxon>Lepidopterella</taxon>
    </lineage>
</organism>
<accession>A0A8E2JCF6</accession>
<dbReference type="Proteomes" id="UP000250266">
    <property type="component" value="Unassembled WGS sequence"/>
</dbReference>
<evidence type="ECO:0000313" key="2">
    <source>
        <dbReference type="Proteomes" id="UP000250266"/>
    </source>
</evidence>